<evidence type="ECO:0000256" key="1">
    <source>
        <dbReference type="ARBA" id="ARBA00001947"/>
    </source>
</evidence>
<dbReference type="Gene3D" id="3.40.630.10">
    <property type="entry name" value="Zn peptidases"/>
    <property type="match status" value="1"/>
</dbReference>
<dbReference type="AlphaFoldDB" id="A0A9Q4C3R1"/>
<dbReference type="Pfam" id="PF24827">
    <property type="entry name" value="AstE_AspA_cat"/>
    <property type="match status" value="1"/>
</dbReference>
<evidence type="ECO:0000256" key="4">
    <source>
        <dbReference type="ARBA" id="ARBA00022833"/>
    </source>
</evidence>
<dbReference type="GO" id="GO:0016788">
    <property type="term" value="F:hydrolase activity, acting on ester bonds"/>
    <property type="evidence" value="ECO:0007669"/>
    <property type="project" value="InterPro"/>
</dbReference>
<dbReference type="GO" id="GO:0016811">
    <property type="term" value="F:hydrolase activity, acting on carbon-nitrogen (but not peptide) bonds, in linear amides"/>
    <property type="evidence" value="ECO:0007669"/>
    <property type="project" value="InterPro"/>
</dbReference>
<evidence type="ECO:0000313" key="6">
    <source>
        <dbReference type="EMBL" id="MCX2819315.1"/>
    </source>
</evidence>
<keyword evidence="7" id="KW-1185">Reference proteome</keyword>
<dbReference type="GO" id="GO:0046872">
    <property type="term" value="F:metal ion binding"/>
    <property type="evidence" value="ECO:0007669"/>
    <property type="project" value="UniProtKB-KW"/>
</dbReference>
<dbReference type="PANTHER" id="PTHR37326">
    <property type="entry name" value="BLL3975 PROTEIN"/>
    <property type="match status" value="1"/>
</dbReference>
<dbReference type="SUPFAM" id="SSF53187">
    <property type="entry name" value="Zn-dependent exopeptidases"/>
    <property type="match status" value="1"/>
</dbReference>
<accession>A0A9Q4C3R1</accession>
<name>A0A9Q4C3R1_9EURY</name>
<dbReference type="InterPro" id="IPR043795">
    <property type="entry name" value="N-alpha-Ac-DABA-like"/>
</dbReference>
<dbReference type="InterPro" id="IPR055438">
    <property type="entry name" value="AstE_AspA_cat"/>
</dbReference>
<gene>
    <name evidence="6" type="ORF">EGH25_08110</name>
</gene>
<comment type="cofactor">
    <cofactor evidence="1">
        <name>Zn(2+)</name>
        <dbReference type="ChEBI" id="CHEBI:29105"/>
    </cofactor>
</comment>
<keyword evidence="2" id="KW-0479">Metal-binding</keyword>
<dbReference type="RefSeq" id="WP_266087478.1">
    <property type="nucleotide sequence ID" value="NZ_RKLV01000007.1"/>
</dbReference>
<dbReference type="InterPro" id="IPR053138">
    <property type="entry name" value="N-alpha-Ac-DABA_deacetylase"/>
</dbReference>
<dbReference type="PIRSF" id="PIRSF039012">
    <property type="entry name" value="ASP"/>
    <property type="match status" value="1"/>
</dbReference>
<organism evidence="6 7">
    <name type="scientific">Halorutilus salinus</name>
    <dbReference type="NCBI Taxonomy" id="2487751"/>
    <lineage>
        <taxon>Archaea</taxon>
        <taxon>Methanobacteriati</taxon>
        <taxon>Methanobacteriota</taxon>
        <taxon>Stenosarchaea group</taxon>
        <taxon>Halobacteria</taxon>
        <taxon>Halorutilales</taxon>
        <taxon>Halorutilaceae</taxon>
        <taxon>Halorutilus</taxon>
    </lineage>
</organism>
<evidence type="ECO:0000256" key="3">
    <source>
        <dbReference type="ARBA" id="ARBA00022801"/>
    </source>
</evidence>
<feature type="domain" description="Succinylglutamate desuccinylase/Aspartoacylase catalytic" evidence="5">
    <location>
        <begin position="41"/>
        <end position="245"/>
    </location>
</feature>
<dbReference type="EMBL" id="RKLV01000007">
    <property type="protein sequence ID" value="MCX2819315.1"/>
    <property type="molecule type" value="Genomic_DNA"/>
</dbReference>
<keyword evidence="4" id="KW-0862">Zinc</keyword>
<proteinExistence type="predicted"/>
<dbReference type="PANTHER" id="PTHR37326:SF1">
    <property type="entry name" value="BLL3975 PROTEIN"/>
    <property type="match status" value="1"/>
</dbReference>
<evidence type="ECO:0000259" key="5">
    <source>
        <dbReference type="Pfam" id="PF24827"/>
    </source>
</evidence>
<protein>
    <submittedName>
        <fullName evidence="6">Succinylglutamate desuccinylase/aspartoacylase family protein</fullName>
    </submittedName>
</protein>
<reference evidence="6" key="1">
    <citation type="submission" date="2022-09" db="EMBL/GenBank/DDBJ databases">
        <title>Haloadaptaus new haloarchaeum isolated from saline soil.</title>
        <authorList>
            <person name="Duran-Viseras A."/>
            <person name="Sanchez-Porro C."/>
            <person name="Ventosa A."/>
        </authorList>
    </citation>
    <scope>NUCLEOTIDE SEQUENCE</scope>
    <source>
        <strain evidence="6">F3-133</strain>
    </source>
</reference>
<evidence type="ECO:0000313" key="7">
    <source>
        <dbReference type="Proteomes" id="UP001149411"/>
    </source>
</evidence>
<keyword evidence="3" id="KW-0378">Hydrolase</keyword>
<comment type="caution">
    <text evidence="6">The sequence shown here is derived from an EMBL/GenBank/DDBJ whole genome shotgun (WGS) entry which is preliminary data.</text>
</comment>
<sequence length="350" mass="38141">MRIGTAEARRGGVAKGYMDLVSFPTGGTEKAPVMVARGDEDGPTLWLTANVHGNEVAGIPVVHRTVTEELAERIRGTVVGVVTLNPSGLRSAERTSHYDARDPNRLFPDFRGERATKSTQEIINGKVFRHIDRTADALIDLHCSNVGSVPFSILDRLLVDEEERDEDTRSLVERRDALADAFGFAPVHGSGVERTVEEELHRSLSGACMNAARIPAFTAELGSDYIVESDVVEGAVVGVRNMMRELGMLDGEHENVPHVGEVPDGFPVRRTSLWSPVSGLLRQRVEPGDVVREGEAVAEVTDSFGETKHVVEANRDGWVTSFQLGMGVEEGSLVCYYAERAEDDAVNTYG</sequence>
<dbReference type="Proteomes" id="UP001149411">
    <property type="component" value="Unassembled WGS sequence"/>
</dbReference>
<evidence type="ECO:0000256" key="2">
    <source>
        <dbReference type="ARBA" id="ARBA00022723"/>
    </source>
</evidence>